<dbReference type="InterPro" id="IPR044242">
    <property type="entry name" value="LTD-like"/>
</dbReference>
<dbReference type="Proteomes" id="UP001472866">
    <property type="component" value="Chromosome 03"/>
</dbReference>
<evidence type="ECO:0000313" key="2">
    <source>
        <dbReference type="EMBL" id="WZN60621.1"/>
    </source>
</evidence>
<dbReference type="PANTHER" id="PTHR47317">
    <property type="entry name" value="PROTEIN LHCP TRANSLOCATION DEFECT"/>
    <property type="match status" value="1"/>
</dbReference>
<accession>A0AAX4P3P2</accession>
<protein>
    <submittedName>
        <fullName evidence="2">Protein LHCP TRANSLOCATION DEFECT</fullName>
    </submittedName>
</protein>
<feature type="region of interest" description="Disordered" evidence="1">
    <location>
        <begin position="28"/>
        <end position="49"/>
    </location>
</feature>
<dbReference type="AlphaFoldDB" id="A0AAX4P3P2"/>
<dbReference type="EMBL" id="CP151503">
    <property type="protein sequence ID" value="WZN60621.1"/>
    <property type="molecule type" value="Genomic_DNA"/>
</dbReference>
<name>A0AAX4P3P2_9CHLO</name>
<proteinExistence type="predicted"/>
<evidence type="ECO:0000313" key="3">
    <source>
        <dbReference type="Proteomes" id="UP001472866"/>
    </source>
</evidence>
<keyword evidence="3" id="KW-1185">Reference proteome</keyword>
<organism evidence="2 3">
    <name type="scientific">Chloropicon roscoffensis</name>
    <dbReference type="NCBI Taxonomy" id="1461544"/>
    <lineage>
        <taxon>Eukaryota</taxon>
        <taxon>Viridiplantae</taxon>
        <taxon>Chlorophyta</taxon>
        <taxon>Chloropicophyceae</taxon>
        <taxon>Chloropicales</taxon>
        <taxon>Chloropicaceae</taxon>
        <taxon>Chloropicon</taxon>
    </lineage>
</organism>
<gene>
    <name evidence="2" type="ORF">HKI87_03g21550</name>
</gene>
<reference evidence="2 3" key="1">
    <citation type="submission" date="2024-03" db="EMBL/GenBank/DDBJ databases">
        <title>Complete genome sequence of the green alga Chloropicon roscoffensis RCC1871.</title>
        <authorList>
            <person name="Lemieux C."/>
            <person name="Pombert J.-F."/>
            <person name="Otis C."/>
            <person name="Turmel M."/>
        </authorList>
    </citation>
    <scope>NUCLEOTIDE SEQUENCE [LARGE SCALE GENOMIC DNA]</scope>
    <source>
        <strain evidence="2 3">RCC1871</strain>
    </source>
</reference>
<dbReference type="GO" id="GO:0090391">
    <property type="term" value="P:granum assembly"/>
    <property type="evidence" value="ECO:0007669"/>
    <property type="project" value="InterPro"/>
</dbReference>
<dbReference type="GO" id="GO:0009941">
    <property type="term" value="C:chloroplast envelope"/>
    <property type="evidence" value="ECO:0007669"/>
    <property type="project" value="TreeGrafter"/>
</dbReference>
<dbReference type="GO" id="GO:0009570">
    <property type="term" value="C:chloroplast stroma"/>
    <property type="evidence" value="ECO:0007669"/>
    <property type="project" value="InterPro"/>
</dbReference>
<dbReference type="GO" id="GO:0006886">
    <property type="term" value="P:intracellular protein transport"/>
    <property type="evidence" value="ECO:0007669"/>
    <property type="project" value="InterPro"/>
</dbReference>
<dbReference type="PANTHER" id="PTHR47317:SF1">
    <property type="entry name" value="PROTEIN LHCP TRANSLOCATION DEFECT"/>
    <property type="match status" value="1"/>
</dbReference>
<sequence>MICAQKAMTGGRLVFTNMSARRSARASGLAGTAAGKGRPSCSSSPARPHYEVASRRAGDVRPSAFFKFGGASAEDNELASCREDYSLNDASDYYDYMGLLAVYGDYERFDSMVESGLDPVDIILCMAVEEGDKPKIESLMETGADASVVHPIIGKKVSEIPEDEEIAALLR</sequence>
<evidence type="ECO:0000256" key="1">
    <source>
        <dbReference type="SAM" id="MobiDB-lite"/>
    </source>
</evidence>